<dbReference type="KEGG" id="geo:Geob_0960"/>
<dbReference type="OrthoDB" id="9816036at2"/>
<dbReference type="RefSeq" id="WP_012646051.1">
    <property type="nucleotide sequence ID" value="NC_011979.1"/>
</dbReference>
<dbReference type="eggNOG" id="ENOG502Z9DH">
    <property type="taxonomic scope" value="Bacteria"/>
</dbReference>
<dbReference type="HOGENOM" id="CLU_050026_1_1_7"/>
<name>B9M2E3_GEODF</name>
<organism evidence="2 3">
    <name type="scientific">Geotalea daltonii (strain DSM 22248 / JCM 15807 / FRC-32)</name>
    <name type="common">Geobacter daltonii</name>
    <dbReference type="NCBI Taxonomy" id="316067"/>
    <lineage>
        <taxon>Bacteria</taxon>
        <taxon>Pseudomonadati</taxon>
        <taxon>Thermodesulfobacteriota</taxon>
        <taxon>Desulfuromonadia</taxon>
        <taxon>Geobacterales</taxon>
        <taxon>Geobacteraceae</taxon>
        <taxon>Geotalea</taxon>
    </lineage>
</organism>
<evidence type="ECO:0000313" key="3">
    <source>
        <dbReference type="Proteomes" id="UP000007721"/>
    </source>
</evidence>
<dbReference type="SMART" id="SM00901">
    <property type="entry name" value="FRG"/>
    <property type="match status" value="1"/>
</dbReference>
<dbReference type="AlphaFoldDB" id="B9M2E3"/>
<evidence type="ECO:0000259" key="1">
    <source>
        <dbReference type="SMART" id="SM00901"/>
    </source>
</evidence>
<gene>
    <name evidence="2" type="ordered locus">Geob_0960</name>
</gene>
<dbReference type="STRING" id="316067.Geob_0960"/>
<dbReference type="EMBL" id="CP001390">
    <property type="protein sequence ID" value="ACM19322.1"/>
    <property type="molecule type" value="Genomic_DNA"/>
</dbReference>
<dbReference type="Pfam" id="PF08867">
    <property type="entry name" value="FRG"/>
    <property type="match status" value="1"/>
</dbReference>
<keyword evidence="3" id="KW-1185">Reference proteome</keyword>
<accession>B9M2E3</accession>
<feature type="domain" description="FRG" evidence="1">
    <location>
        <begin position="32"/>
        <end position="130"/>
    </location>
</feature>
<proteinExistence type="predicted"/>
<reference evidence="2 3" key="1">
    <citation type="submission" date="2009-01" db="EMBL/GenBank/DDBJ databases">
        <title>Complete sequence of Geobacter sp. FRC-32.</title>
        <authorList>
            <consortium name="US DOE Joint Genome Institute"/>
            <person name="Lucas S."/>
            <person name="Copeland A."/>
            <person name="Lapidus A."/>
            <person name="Glavina del Rio T."/>
            <person name="Dalin E."/>
            <person name="Tice H."/>
            <person name="Bruce D."/>
            <person name="Goodwin L."/>
            <person name="Pitluck S."/>
            <person name="Saunders E."/>
            <person name="Brettin T."/>
            <person name="Detter J.C."/>
            <person name="Han C."/>
            <person name="Larimer F."/>
            <person name="Land M."/>
            <person name="Hauser L."/>
            <person name="Kyrpides N."/>
            <person name="Ovchinnikova G."/>
            <person name="Kostka J."/>
            <person name="Richardson P."/>
        </authorList>
    </citation>
    <scope>NUCLEOTIDE SEQUENCE [LARGE SCALE GENOMIC DNA]</scope>
    <source>
        <strain evidence="3">DSM 22248 / JCM 15807 / FRC-32</strain>
    </source>
</reference>
<dbReference type="InterPro" id="IPR014966">
    <property type="entry name" value="FRG-dom"/>
</dbReference>
<sequence>MALAKMEQVQYAVWRIESLRDYIELLEETLQSNKLAIFRGQAHDWPLVPRVATVNHPLPILANERLMFDTFCREAFPFVHPEPANEWEWLAVAQHHGLPTRLLDWSTNALGALWFTVRAPSSPEENGVVWLMIPDEQDVVKHPDHTTSPFAGYRTEVYLPRHVSGRVRSQEGAFTVHKYSEETEEFIPLEKSGAQNGKLVKIQVPGSRFPHVRYDLYRCGVHAGSLFPDVTGVAERIRNHCLLLADELDFQPKRAVEVSRTD</sequence>
<protein>
    <submittedName>
        <fullName evidence="2">FRG domain protein</fullName>
    </submittedName>
</protein>
<evidence type="ECO:0000313" key="2">
    <source>
        <dbReference type="EMBL" id="ACM19322.1"/>
    </source>
</evidence>
<dbReference type="Proteomes" id="UP000007721">
    <property type="component" value="Chromosome"/>
</dbReference>